<comment type="caution">
    <text evidence="7">The sequence shown here is derived from an EMBL/GenBank/DDBJ whole genome shotgun (WGS) entry which is preliminary data.</text>
</comment>
<dbReference type="PANTHER" id="PTHR23508:SF10">
    <property type="entry name" value="CARBOXYLIC ACID TRANSPORTER PROTEIN HOMOLOG"/>
    <property type="match status" value="1"/>
</dbReference>
<comment type="subcellular location">
    <subcellularLocation>
        <location evidence="1">Membrane</location>
        <topology evidence="1">Multi-pass membrane protein</topology>
    </subcellularLocation>
</comment>
<feature type="transmembrane region" description="Helical" evidence="5">
    <location>
        <begin position="46"/>
        <end position="67"/>
    </location>
</feature>
<feature type="transmembrane region" description="Helical" evidence="5">
    <location>
        <begin position="377"/>
        <end position="397"/>
    </location>
</feature>
<dbReference type="InterPro" id="IPR036259">
    <property type="entry name" value="MFS_trans_sf"/>
</dbReference>
<feature type="transmembrane region" description="Helical" evidence="5">
    <location>
        <begin position="342"/>
        <end position="365"/>
    </location>
</feature>
<feature type="transmembrane region" description="Helical" evidence="5">
    <location>
        <begin position="287"/>
        <end position="305"/>
    </location>
</feature>
<sequence>MIKRWLTYENAVLGMLSLTFGLVFFDRMALTFLLPQVVPELGLSDTQVGLLGAAVGLCWAISGYGFGALADRSGARKRILVAMVIGFSLCTFFTGAAAGFLALLLVRALMGLTEGPVLPIAQSIMAEESSPKRLGFNMGVLQNASGTLLAGLVAPVLMVALAERFGWRQSMYIVAVPGLIMALVLALFLRARRAPGPQAAAAAATPPSRLTVRQLLGYRNIWLGVLIASTQMAWLMMVLLFAPLYLVRNRGMAPPDMGFVMAMLGLGALLWGLVVPALSDRFGRKPVYVAFTFLAAGLPLVLVHFNGPVGWFAAAVFCTHLAAGSAAIPISIVPAESVPRHAVASAVGLIMGIAEIIGGVIAPVLAGAAADRWGPAMPFYIGAGAAALSAALALFLIETAPSQRGRTAGAAVALNPAIANEKAL</sequence>
<dbReference type="SUPFAM" id="SSF103473">
    <property type="entry name" value="MFS general substrate transporter"/>
    <property type="match status" value="1"/>
</dbReference>
<dbReference type="EMBL" id="JAUSRR010000003">
    <property type="protein sequence ID" value="MDP9922723.1"/>
    <property type="molecule type" value="Genomic_DNA"/>
</dbReference>
<evidence type="ECO:0000313" key="7">
    <source>
        <dbReference type="EMBL" id="MDP9922723.1"/>
    </source>
</evidence>
<keyword evidence="3 5" id="KW-1133">Transmembrane helix</keyword>
<dbReference type="Pfam" id="PF07690">
    <property type="entry name" value="MFS_1"/>
    <property type="match status" value="1"/>
</dbReference>
<feature type="domain" description="Major facilitator superfamily (MFS) profile" evidence="6">
    <location>
        <begin position="12"/>
        <end position="401"/>
    </location>
</feature>
<evidence type="ECO:0000256" key="2">
    <source>
        <dbReference type="ARBA" id="ARBA00022692"/>
    </source>
</evidence>
<evidence type="ECO:0000313" key="8">
    <source>
        <dbReference type="Proteomes" id="UP001244295"/>
    </source>
</evidence>
<evidence type="ECO:0000256" key="4">
    <source>
        <dbReference type="ARBA" id="ARBA00023136"/>
    </source>
</evidence>
<dbReference type="Gene3D" id="1.20.1250.20">
    <property type="entry name" value="MFS general substrate transporter like domains"/>
    <property type="match status" value="2"/>
</dbReference>
<reference evidence="7" key="1">
    <citation type="submission" date="2023-07" db="EMBL/GenBank/DDBJ databases">
        <title>Sorghum-associated microbial communities from plants grown in Nebraska, USA.</title>
        <authorList>
            <person name="Schachtman D."/>
        </authorList>
    </citation>
    <scope>NUCLEOTIDE SEQUENCE</scope>
    <source>
        <strain evidence="7">DS2795</strain>
    </source>
</reference>
<protein>
    <submittedName>
        <fullName evidence="7">MFS family permease</fullName>
    </submittedName>
</protein>
<evidence type="ECO:0000256" key="3">
    <source>
        <dbReference type="ARBA" id="ARBA00022989"/>
    </source>
</evidence>
<dbReference type="AlphaFoldDB" id="A0AAW8DT31"/>
<evidence type="ECO:0000256" key="1">
    <source>
        <dbReference type="ARBA" id="ARBA00004141"/>
    </source>
</evidence>
<dbReference type="CDD" id="cd17316">
    <property type="entry name" value="MFS_SV2_like"/>
    <property type="match status" value="1"/>
</dbReference>
<accession>A0AAW8DT31</accession>
<feature type="transmembrane region" description="Helical" evidence="5">
    <location>
        <begin position="79"/>
        <end position="106"/>
    </location>
</feature>
<organism evidence="7 8">
    <name type="scientific">Variovorax boronicumulans</name>
    <dbReference type="NCBI Taxonomy" id="436515"/>
    <lineage>
        <taxon>Bacteria</taxon>
        <taxon>Pseudomonadati</taxon>
        <taxon>Pseudomonadota</taxon>
        <taxon>Betaproteobacteria</taxon>
        <taxon>Burkholderiales</taxon>
        <taxon>Comamonadaceae</taxon>
        <taxon>Variovorax</taxon>
    </lineage>
</organism>
<dbReference type="GO" id="GO:0046943">
    <property type="term" value="F:carboxylic acid transmembrane transporter activity"/>
    <property type="evidence" value="ECO:0007669"/>
    <property type="project" value="TreeGrafter"/>
</dbReference>
<feature type="transmembrane region" description="Helical" evidence="5">
    <location>
        <begin position="221"/>
        <end position="245"/>
    </location>
</feature>
<feature type="transmembrane region" description="Helical" evidence="5">
    <location>
        <begin position="311"/>
        <end position="330"/>
    </location>
</feature>
<feature type="transmembrane region" description="Helical" evidence="5">
    <location>
        <begin position="257"/>
        <end position="275"/>
    </location>
</feature>
<evidence type="ECO:0000256" key="5">
    <source>
        <dbReference type="SAM" id="Phobius"/>
    </source>
</evidence>
<keyword evidence="2 5" id="KW-0812">Transmembrane</keyword>
<feature type="transmembrane region" description="Helical" evidence="5">
    <location>
        <begin position="171"/>
        <end position="189"/>
    </location>
</feature>
<dbReference type="RefSeq" id="WP_307615699.1">
    <property type="nucleotide sequence ID" value="NZ_JAUSRR010000003.1"/>
</dbReference>
<dbReference type="PROSITE" id="PS50850">
    <property type="entry name" value="MFS"/>
    <property type="match status" value="1"/>
</dbReference>
<dbReference type="GO" id="GO:0005886">
    <property type="term" value="C:plasma membrane"/>
    <property type="evidence" value="ECO:0007669"/>
    <property type="project" value="TreeGrafter"/>
</dbReference>
<dbReference type="PANTHER" id="PTHR23508">
    <property type="entry name" value="CARBOXYLIC ACID TRANSPORTER PROTEIN HOMOLOG"/>
    <property type="match status" value="1"/>
</dbReference>
<gene>
    <name evidence="7" type="ORF">J2W25_001744</name>
</gene>
<dbReference type="InterPro" id="IPR011701">
    <property type="entry name" value="MFS"/>
</dbReference>
<name>A0AAW8DT31_9BURK</name>
<proteinExistence type="predicted"/>
<dbReference type="InterPro" id="IPR020846">
    <property type="entry name" value="MFS_dom"/>
</dbReference>
<dbReference type="Proteomes" id="UP001244295">
    <property type="component" value="Unassembled WGS sequence"/>
</dbReference>
<feature type="transmembrane region" description="Helical" evidence="5">
    <location>
        <begin position="12"/>
        <end position="34"/>
    </location>
</feature>
<evidence type="ECO:0000259" key="6">
    <source>
        <dbReference type="PROSITE" id="PS50850"/>
    </source>
</evidence>
<keyword evidence="4 5" id="KW-0472">Membrane</keyword>